<accession>A0ABS6E7A3</accession>
<dbReference type="EC" id="4.1.1.50" evidence="2"/>
<sequence length="138" mass="15631">MKSEQLGRHILVEYYNCDNKVLNNAKLIEGYMIEAAKIAKATVVESVFHTFNPWGVSGAVIIEESHLTIHTWPEYSYAAVDLFTCGTMIDPWAAFEYLEEKLKAEKTDSTEISRGIVDRILRNNKGRLEVSKLKTYGG</sequence>
<protein>
    <recommendedName>
        <fullName evidence="2">S-adenosylmethionine decarboxylase proenzyme</fullName>
        <shortName evidence="2">AdoMetDC</shortName>
        <shortName evidence="2">SAMDC</shortName>
        <ecNumber evidence="2">4.1.1.50</ecNumber>
    </recommendedName>
    <component>
        <recommendedName>
            <fullName evidence="2">S-adenosylmethionine decarboxylase beta chain</fullName>
        </recommendedName>
    </component>
    <component>
        <recommendedName>
            <fullName evidence="2">S-adenosylmethionine decarboxylase alpha chain</fullName>
        </recommendedName>
    </component>
</protein>
<keyword evidence="2" id="KW-0865">Zymogen</keyword>
<feature type="modified residue" description="Pyruvic acid (Ser); by autocatalysis" evidence="2">
    <location>
        <position position="65"/>
    </location>
</feature>
<keyword evidence="1 2" id="KW-0949">S-adenosyl-L-methionine</keyword>
<organism evidence="3 4">
    <name type="scientific">Tissierella simiarum</name>
    <dbReference type="NCBI Taxonomy" id="2841534"/>
    <lineage>
        <taxon>Bacteria</taxon>
        <taxon>Bacillati</taxon>
        <taxon>Bacillota</taxon>
        <taxon>Tissierellia</taxon>
        <taxon>Tissierellales</taxon>
        <taxon>Tissierellaceae</taxon>
        <taxon>Tissierella</taxon>
    </lineage>
</organism>
<evidence type="ECO:0000313" key="3">
    <source>
        <dbReference type="EMBL" id="MBU5438129.1"/>
    </source>
</evidence>
<keyword evidence="2 3" id="KW-0456">Lyase</keyword>
<comment type="function">
    <text evidence="2">Catalyzes the decarboxylation of S-adenosylmethionine to S-adenosylmethioninamine (dcAdoMet), the propylamine donor required for the synthesis of the polyamines spermine and spermidine from the diamine putrescine.</text>
</comment>
<comment type="cofactor">
    <cofactor evidence="2">
        <name>pyruvate</name>
        <dbReference type="ChEBI" id="CHEBI:15361"/>
    </cofactor>
    <text evidence="2">Binds 1 pyruvoyl group covalently per subunit.</text>
</comment>
<dbReference type="Proteomes" id="UP000749471">
    <property type="component" value="Unassembled WGS sequence"/>
</dbReference>
<dbReference type="PANTHER" id="PTHR33866:SF2">
    <property type="entry name" value="S-ADENOSYLMETHIONINE DECARBOXYLASE PROENZYME"/>
    <property type="match status" value="1"/>
</dbReference>
<keyword evidence="2" id="KW-0068">Autocatalytic cleavage</keyword>
<name>A0ABS6E7A3_9FIRM</name>
<reference evidence="3 4" key="1">
    <citation type="submission" date="2021-06" db="EMBL/GenBank/DDBJ databases">
        <authorList>
            <person name="Sun Q."/>
            <person name="Li D."/>
        </authorList>
    </citation>
    <scope>NUCLEOTIDE SEQUENCE [LARGE SCALE GENOMIC DNA]</scope>
    <source>
        <strain evidence="3 4">MSJ-40</strain>
    </source>
</reference>
<evidence type="ECO:0000256" key="2">
    <source>
        <dbReference type="HAMAP-Rule" id="MF_00464"/>
    </source>
</evidence>
<dbReference type="NCBIfam" id="TIGR03330">
    <property type="entry name" value="SAM_DCase_Bsu"/>
    <property type="match status" value="1"/>
</dbReference>
<feature type="chain" id="PRO_5044897974" description="S-adenosylmethionine decarboxylase alpha chain" evidence="2">
    <location>
        <begin position="65"/>
        <end position="138"/>
    </location>
</feature>
<feature type="site" description="Cleavage (non-hydrolytic); by autolysis" evidence="2">
    <location>
        <begin position="64"/>
        <end position="65"/>
    </location>
</feature>
<evidence type="ECO:0000313" key="4">
    <source>
        <dbReference type="Proteomes" id="UP000749471"/>
    </source>
</evidence>
<dbReference type="PANTHER" id="PTHR33866">
    <property type="entry name" value="S-ADENOSYLMETHIONINE DECARBOXYLASE PROENZYME"/>
    <property type="match status" value="1"/>
</dbReference>
<comment type="subunit">
    <text evidence="2">Heterotetramer of two alpha and two beta chains arranged as a dimer of alpha/beta heterodimers.</text>
</comment>
<dbReference type="InterPro" id="IPR017716">
    <property type="entry name" value="S-AdoMet_deCOase_pro-enz"/>
</dbReference>
<keyword evidence="2" id="KW-0210">Decarboxylase</keyword>
<proteinExistence type="inferred from homology"/>
<dbReference type="EMBL" id="JAHLPM010000006">
    <property type="protein sequence ID" value="MBU5438129.1"/>
    <property type="molecule type" value="Genomic_DNA"/>
</dbReference>
<comment type="similarity">
    <text evidence="2">Belongs to the prokaryotic AdoMetDC family. Type 1 subfamily.</text>
</comment>
<feature type="chain" id="PRO_5044897973" description="S-adenosylmethionine decarboxylase beta chain" evidence="2">
    <location>
        <begin position="1"/>
        <end position="64"/>
    </location>
</feature>
<comment type="pathway">
    <text evidence="2">Amine and polyamine biosynthesis; S-adenosylmethioninamine biosynthesis; S-adenosylmethioninamine from S-adenosyl-L-methionine: step 1/1.</text>
</comment>
<comment type="PTM">
    <text evidence="2">Is synthesized initially as an inactive proenzyme. Formation of the active enzyme involves a self-maturation process in which the active site pyruvoyl group is generated from an internal serine residue via an autocatalytic post-translational modification. Two non-identical subunits are generated from the proenzyme in this reaction, and the pyruvate is formed at the N-terminus of the alpha chain, which is derived from the carboxyl end of the proenzyme. The post-translation cleavage follows an unusual pathway, termed non-hydrolytic serinolysis, in which the side chain hydroxyl group of the serine supplies its oxygen atom to form the C-terminus of the beta chain, while the remainder of the serine residue undergoes an oxidative deamination to produce ammonia and the pyruvoyl group blocking the N-terminus of the alpha chain.</text>
</comment>
<keyword evidence="2" id="KW-0670">Pyruvate</keyword>
<keyword evidence="4" id="KW-1185">Reference proteome</keyword>
<dbReference type="Pfam" id="PF02675">
    <property type="entry name" value="AdoMet_dc"/>
    <property type="match status" value="1"/>
</dbReference>
<keyword evidence="2" id="KW-0704">Schiff base</keyword>
<dbReference type="InterPro" id="IPR003826">
    <property type="entry name" value="AdoMetDC_fam_prok"/>
</dbReference>
<feature type="active site" description="Proton donor; for catalytic activity" evidence="2">
    <location>
        <position position="85"/>
    </location>
</feature>
<feature type="active site" description="Proton acceptor; for processing activity" evidence="2">
    <location>
        <position position="70"/>
    </location>
</feature>
<gene>
    <name evidence="3" type="primary">speD</name>
    <name evidence="2" type="synonym">speH</name>
    <name evidence="3" type="ORF">KQI42_08925</name>
</gene>
<dbReference type="HAMAP" id="MF_00464">
    <property type="entry name" value="AdoMetDC_1"/>
    <property type="match status" value="1"/>
</dbReference>
<comment type="caution">
    <text evidence="3">The sequence shown here is derived from an EMBL/GenBank/DDBJ whole genome shotgun (WGS) entry which is preliminary data.</text>
</comment>
<dbReference type="GO" id="GO:0004014">
    <property type="term" value="F:adenosylmethionine decarboxylase activity"/>
    <property type="evidence" value="ECO:0007669"/>
    <property type="project" value="UniProtKB-EC"/>
</dbReference>
<feature type="active site" description="Schiff-base intermediate with substrate; via pyruvic acid" evidence="2">
    <location>
        <position position="65"/>
    </location>
</feature>
<evidence type="ECO:0000256" key="1">
    <source>
        <dbReference type="ARBA" id="ARBA00022691"/>
    </source>
</evidence>
<keyword evidence="2" id="KW-0745">Spermidine biosynthesis</keyword>
<keyword evidence="2" id="KW-0620">Polyamine biosynthesis</keyword>
<comment type="catalytic activity">
    <reaction evidence="2">
        <text>S-adenosyl-L-methionine + H(+) = S-adenosyl 3-(methylsulfanyl)propylamine + CO2</text>
        <dbReference type="Rhea" id="RHEA:15981"/>
        <dbReference type="ChEBI" id="CHEBI:15378"/>
        <dbReference type="ChEBI" id="CHEBI:16526"/>
        <dbReference type="ChEBI" id="CHEBI:57443"/>
        <dbReference type="ChEBI" id="CHEBI:59789"/>
        <dbReference type="EC" id="4.1.1.50"/>
    </reaction>
</comment>